<dbReference type="InterPro" id="IPR008381">
    <property type="entry name" value="SDHAF3/Sdh7"/>
</dbReference>
<dbReference type="PANTHER" id="PTHR13137:SF6">
    <property type="entry name" value="SUCCINATE DEHYDROGENASE ASSEMBLY FACTOR 3, MITOCHONDRIAL"/>
    <property type="match status" value="1"/>
</dbReference>
<evidence type="ECO:0000256" key="2">
    <source>
        <dbReference type="ARBA" id="ARBA00004305"/>
    </source>
</evidence>
<evidence type="ECO:0000313" key="9">
    <source>
        <dbReference type="EMBL" id="EWC46783.1"/>
    </source>
</evidence>
<dbReference type="GO" id="GO:0034553">
    <property type="term" value="P:mitochondrial respiratory chain complex II assembly"/>
    <property type="evidence" value="ECO:0007669"/>
    <property type="project" value="UniProtKB-UniRule"/>
</dbReference>
<dbReference type="CDD" id="cd20270">
    <property type="entry name" value="Complex1_LYR_SDHAF3_LYRM10"/>
    <property type="match status" value="1"/>
</dbReference>
<keyword evidence="7 8" id="KW-0143">Chaperone</keyword>
<comment type="similarity">
    <text evidence="3 8">Belongs to the complex I LYR family. SDHAF3 subfamily.</text>
</comment>
<evidence type="ECO:0000256" key="6">
    <source>
        <dbReference type="ARBA" id="ARBA00023128"/>
    </source>
</evidence>
<sequence length="126" mass="14846">MRPTLRLLSAPLAPSNLLARNTLALLPPIPLYRRILRAHRQCLPPAGRALGDHYVKDEWRRHRDIENPLHIIEFLTEWQVYAQHLEGDTWRGEKLDKAKLEKMSDDQIGQLYELMRKARNMDDDEN</sequence>
<comment type="subunit">
    <text evidence="4 8">Interacts with the iron-sulfur protein subunit within the SDH catalytic dimer.</text>
</comment>
<keyword evidence="5" id="KW-0809">Transit peptide</keyword>
<protein>
    <recommendedName>
        <fullName evidence="8">Succinate dehydrogenase assembly factor 3</fullName>
        <shortName evidence="8">SDH assembly factor 3</shortName>
        <shortName evidence="8">SDHAF3</shortName>
    </recommendedName>
</protein>
<dbReference type="Proteomes" id="UP000024837">
    <property type="component" value="Unassembled WGS sequence"/>
</dbReference>
<gene>
    <name evidence="9" type="ORF">DRE_04028</name>
</gene>
<evidence type="ECO:0000313" key="10">
    <source>
        <dbReference type="Proteomes" id="UP000024837"/>
    </source>
</evidence>
<dbReference type="PANTHER" id="PTHR13137">
    <property type="entry name" value="DC11 ACN9 HOMOLOG"/>
    <property type="match status" value="1"/>
</dbReference>
<dbReference type="GO" id="GO:0005759">
    <property type="term" value="C:mitochondrial matrix"/>
    <property type="evidence" value="ECO:0007669"/>
    <property type="project" value="UniProtKB-SubCell"/>
</dbReference>
<dbReference type="Pfam" id="PF13233">
    <property type="entry name" value="Complex1_LYR_2"/>
    <property type="match status" value="1"/>
</dbReference>
<evidence type="ECO:0000256" key="5">
    <source>
        <dbReference type="ARBA" id="ARBA00022946"/>
    </source>
</evidence>
<dbReference type="GO" id="GO:0006105">
    <property type="term" value="P:succinate metabolic process"/>
    <property type="evidence" value="ECO:0007669"/>
    <property type="project" value="TreeGrafter"/>
</dbReference>
<dbReference type="GO" id="GO:0015976">
    <property type="term" value="P:carbon utilization"/>
    <property type="evidence" value="ECO:0007669"/>
    <property type="project" value="EnsemblFungi"/>
</dbReference>
<comment type="function">
    <text evidence="1 8">Plays an essential role in the assembly of succinate dehydrogenase (SDH), an enzyme complex (also referred to as respiratory complex II) that is a component of both the tricarboxylic acid (TCA) cycle and the mitochondrial electron transport chain, and which couples the oxidation of succinate to fumarate with the reduction of ubiquinone (coenzyme Q) to ubiquinol. Promotes maturation of the iron-sulfur protein subunit of the SDH catalytic dimer, protecting it from the deleterious effects of oxidants. May act together with SDHAF1.</text>
</comment>
<keyword evidence="6 8" id="KW-0496">Mitochondrion</keyword>
<reference evidence="9 10" key="1">
    <citation type="submission" date="2013-05" db="EMBL/GenBank/DDBJ databases">
        <title>Drechslerella stenobrocha genome reveals carnivorous origination and mechanical trapping mechanism of predatory fungi.</title>
        <authorList>
            <person name="Liu X."/>
            <person name="Zhang W."/>
            <person name="Liu K."/>
        </authorList>
    </citation>
    <scope>NUCLEOTIDE SEQUENCE [LARGE SCALE GENOMIC DNA]</scope>
    <source>
        <strain evidence="9 10">248</strain>
    </source>
</reference>
<evidence type="ECO:0000256" key="1">
    <source>
        <dbReference type="ARBA" id="ARBA00003675"/>
    </source>
</evidence>
<evidence type="ECO:0000256" key="4">
    <source>
        <dbReference type="ARBA" id="ARBA00011273"/>
    </source>
</evidence>
<dbReference type="EMBL" id="KI966415">
    <property type="protein sequence ID" value="EWC46783.1"/>
    <property type="molecule type" value="Genomic_DNA"/>
</dbReference>
<dbReference type="GO" id="GO:0005758">
    <property type="term" value="C:mitochondrial intermembrane space"/>
    <property type="evidence" value="ECO:0007669"/>
    <property type="project" value="TreeGrafter"/>
</dbReference>
<proteinExistence type="inferred from homology"/>
<comment type="subcellular location">
    <subcellularLocation>
        <location evidence="2 8">Mitochondrion matrix</location>
    </subcellularLocation>
</comment>
<organism evidence="9 10">
    <name type="scientific">Drechslerella stenobrocha 248</name>
    <dbReference type="NCBI Taxonomy" id="1043628"/>
    <lineage>
        <taxon>Eukaryota</taxon>
        <taxon>Fungi</taxon>
        <taxon>Dikarya</taxon>
        <taxon>Ascomycota</taxon>
        <taxon>Pezizomycotina</taxon>
        <taxon>Orbiliomycetes</taxon>
        <taxon>Orbiliales</taxon>
        <taxon>Orbiliaceae</taxon>
        <taxon>Drechslerella</taxon>
    </lineage>
</organism>
<evidence type="ECO:0000256" key="8">
    <source>
        <dbReference type="RuleBase" id="RU368039"/>
    </source>
</evidence>
<dbReference type="GO" id="GO:0006111">
    <property type="term" value="P:regulation of gluconeogenesis"/>
    <property type="evidence" value="ECO:0007669"/>
    <property type="project" value="EnsemblFungi"/>
</dbReference>
<dbReference type="AlphaFoldDB" id="W7I3K6"/>
<dbReference type="OrthoDB" id="278329at2759"/>
<dbReference type="HOGENOM" id="CLU_102310_1_0_1"/>
<accession>W7I3K6</accession>
<name>W7I3K6_9PEZI</name>
<evidence type="ECO:0000256" key="3">
    <source>
        <dbReference type="ARBA" id="ARBA00006020"/>
    </source>
</evidence>
<keyword evidence="10" id="KW-1185">Reference proteome</keyword>
<evidence type="ECO:0000256" key="7">
    <source>
        <dbReference type="ARBA" id="ARBA00023186"/>
    </source>
</evidence>